<dbReference type="WBParaSite" id="ECPE_0001564201-mRNA-1">
    <property type="protein sequence ID" value="ECPE_0001564201-mRNA-1"/>
    <property type="gene ID" value="ECPE_0001564201"/>
</dbReference>
<keyword evidence="3" id="KW-1185">Reference proteome</keyword>
<dbReference type="AlphaFoldDB" id="A0A183B8R7"/>
<proteinExistence type="predicted"/>
<feature type="compositionally biased region" description="Basic and acidic residues" evidence="1">
    <location>
        <begin position="171"/>
        <end position="184"/>
    </location>
</feature>
<evidence type="ECO:0000313" key="3">
    <source>
        <dbReference type="Proteomes" id="UP000272942"/>
    </source>
</evidence>
<dbReference type="OrthoDB" id="10263316at2759"/>
<feature type="compositionally biased region" description="Polar residues" evidence="1">
    <location>
        <begin position="142"/>
        <end position="158"/>
    </location>
</feature>
<evidence type="ECO:0000313" key="4">
    <source>
        <dbReference type="WBParaSite" id="ECPE_0001564201-mRNA-1"/>
    </source>
</evidence>
<evidence type="ECO:0000313" key="2">
    <source>
        <dbReference type="EMBL" id="VDP92874.1"/>
    </source>
</evidence>
<organism evidence="4">
    <name type="scientific">Echinostoma caproni</name>
    <dbReference type="NCBI Taxonomy" id="27848"/>
    <lineage>
        <taxon>Eukaryota</taxon>
        <taxon>Metazoa</taxon>
        <taxon>Spiralia</taxon>
        <taxon>Lophotrochozoa</taxon>
        <taxon>Platyhelminthes</taxon>
        <taxon>Trematoda</taxon>
        <taxon>Digenea</taxon>
        <taxon>Plagiorchiida</taxon>
        <taxon>Echinostomata</taxon>
        <taxon>Echinostomatoidea</taxon>
        <taxon>Echinostomatidae</taxon>
        <taxon>Echinostoma</taxon>
    </lineage>
</organism>
<protein>
    <submittedName>
        <fullName evidence="4">Transposase</fullName>
    </submittedName>
</protein>
<dbReference type="EMBL" id="UZAN01061141">
    <property type="protein sequence ID" value="VDP92874.1"/>
    <property type="molecule type" value="Genomic_DNA"/>
</dbReference>
<dbReference type="Proteomes" id="UP000272942">
    <property type="component" value="Unassembled WGS sequence"/>
</dbReference>
<evidence type="ECO:0000256" key="1">
    <source>
        <dbReference type="SAM" id="MobiDB-lite"/>
    </source>
</evidence>
<feature type="region of interest" description="Disordered" evidence="1">
    <location>
        <begin position="141"/>
        <end position="184"/>
    </location>
</feature>
<gene>
    <name evidence="2" type="ORF">ECPE_LOCUS15602</name>
</gene>
<name>A0A183B8R7_9TREM</name>
<reference evidence="2 3" key="2">
    <citation type="submission" date="2018-11" db="EMBL/GenBank/DDBJ databases">
        <authorList>
            <consortium name="Pathogen Informatics"/>
        </authorList>
    </citation>
    <scope>NUCLEOTIDE SEQUENCE [LARGE SCALE GENOMIC DNA]</scope>
    <source>
        <strain evidence="2 3">Egypt</strain>
    </source>
</reference>
<sequence length="213" mass="24115">MLEPLLRILVPHEPEMETLEIVGQGLESQQTRDVAVLKPAPAHFNLAGQISTLPIGLSKNHRHGQFEAVDWYAAGLGPRVRREGQVVEYSILGDPENFYQMAVCRGDIPWELVPIDLHGQIKDQLERTTAFFGGPSLLPSIPEQTTPHSSCSVEQTVPDSLPRENGVQNNQKERRRDPFPYRSNDEDAAALRNWFERVSEQRRIQSRLTSKET</sequence>
<reference evidence="4" key="1">
    <citation type="submission" date="2016-06" db="UniProtKB">
        <authorList>
            <consortium name="WormBaseParasite"/>
        </authorList>
    </citation>
    <scope>IDENTIFICATION</scope>
</reference>
<accession>A0A183B8R7</accession>